<evidence type="ECO:0000256" key="1">
    <source>
        <dbReference type="SAM" id="Phobius"/>
    </source>
</evidence>
<dbReference type="OrthoDB" id="9788171at2"/>
<organism evidence="2 3">
    <name type="scientific">Thermosulfurimonas dismutans</name>
    <dbReference type="NCBI Taxonomy" id="999894"/>
    <lineage>
        <taxon>Bacteria</taxon>
        <taxon>Pseudomonadati</taxon>
        <taxon>Thermodesulfobacteriota</taxon>
        <taxon>Thermodesulfobacteria</taxon>
        <taxon>Thermodesulfobacteriales</taxon>
        <taxon>Thermodesulfobacteriaceae</taxon>
        <taxon>Thermosulfurimonas</taxon>
    </lineage>
</organism>
<proteinExistence type="predicted"/>
<reference evidence="2 3" key="1">
    <citation type="submission" date="2016-04" db="EMBL/GenBank/DDBJ databases">
        <title>Genome analysis of Thermosulfurimonas dismutans, the first thermophilic sulfur-disproportionating bacterium of the phylum Thermodesulfobacteria.</title>
        <authorList>
            <person name="Mardanov A.V."/>
            <person name="Beletsky A.V."/>
            <person name="Kadnikov V.V."/>
            <person name="Slobodkin A.I."/>
            <person name="Ravin N.V."/>
        </authorList>
    </citation>
    <scope>NUCLEOTIDE SEQUENCE [LARGE SCALE GENOMIC DNA]</scope>
    <source>
        <strain evidence="2 3">S95</strain>
    </source>
</reference>
<evidence type="ECO:0000313" key="2">
    <source>
        <dbReference type="EMBL" id="OAQ20402.1"/>
    </source>
</evidence>
<dbReference type="RefSeq" id="WP_068670818.1">
    <property type="nucleotide sequence ID" value="NZ_LWLG01000011.1"/>
</dbReference>
<dbReference type="EMBL" id="LWLG01000011">
    <property type="protein sequence ID" value="OAQ20402.1"/>
    <property type="molecule type" value="Genomic_DNA"/>
</dbReference>
<gene>
    <name evidence="2" type="ORF">TDIS_1446</name>
</gene>
<accession>A0A179D4K4</accession>
<comment type="caution">
    <text evidence="2">The sequence shown here is derived from an EMBL/GenBank/DDBJ whole genome shotgun (WGS) entry which is preliminary data.</text>
</comment>
<sequence length="135" mass="16062">MKDRETFHVPHRFPEWVTWLVFGIGLTGSISLRLILIAKAYNPELITFLWYLGVCGNTIFFMFRAYITGRRRRTIEELNLLEKLQRREELSSTDIEALRYIVSSVKISKERWNYLIIFICSLAAIAWDLWLRFGK</sequence>
<keyword evidence="3" id="KW-1185">Reference proteome</keyword>
<protein>
    <submittedName>
        <fullName evidence="2">Uncharacterized protein</fullName>
    </submittedName>
</protein>
<dbReference type="STRING" id="999894.TDIS_1446"/>
<evidence type="ECO:0000313" key="3">
    <source>
        <dbReference type="Proteomes" id="UP000078390"/>
    </source>
</evidence>
<keyword evidence="1" id="KW-1133">Transmembrane helix</keyword>
<keyword evidence="1" id="KW-0472">Membrane</keyword>
<name>A0A179D4K4_9BACT</name>
<dbReference type="AlphaFoldDB" id="A0A179D4K4"/>
<feature type="transmembrane region" description="Helical" evidence="1">
    <location>
        <begin position="16"/>
        <end position="36"/>
    </location>
</feature>
<dbReference type="Proteomes" id="UP000078390">
    <property type="component" value="Unassembled WGS sequence"/>
</dbReference>
<feature type="transmembrane region" description="Helical" evidence="1">
    <location>
        <begin position="112"/>
        <end position="131"/>
    </location>
</feature>
<feature type="transmembrane region" description="Helical" evidence="1">
    <location>
        <begin position="48"/>
        <end position="67"/>
    </location>
</feature>
<keyword evidence="1" id="KW-0812">Transmembrane</keyword>